<reference evidence="5" key="1">
    <citation type="journal article" date="2019" name="Int. J. Syst. Evol. Microbiol.">
        <title>The Global Catalogue of Microorganisms (GCM) 10K type strain sequencing project: providing services to taxonomists for standard genome sequencing and annotation.</title>
        <authorList>
            <consortium name="The Broad Institute Genomics Platform"/>
            <consortium name="The Broad Institute Genome Sequencing Center for Infectious Disease"/>
            <person name="Wu L."/>
            <person name="Ma J."/>
        </authorList>
    </citation>
    <scope>NUCLEOTIDE SEQUENCE [LARGE SCALE GENOMIC DNA]</scope>
    <source>
        <strain evidence="5">JCM 15134</strain>
    </source>
</reference>
<organism evidence="4 5">
    <name type="scientific">Marinobacterium maritimum</name>
    <dbReference type="NCBI Taxonomy" id="500162"/>
    <lineage>
        <taxon>Bacteria</taxon>
        <taxon>Pseudomonadati</taxon>
        <taxon>Pseudomonadota</taxon>
        <taxon>Gammaproteobacteria</taxon>
        <taxon>Oceanospirillales</taxon>
        <taxon>Oceanospirillaceae</taxon>
        <taxon>Marinobacterium</taxon>
    </lineage>
</organism>
<comment type="similarity">
    <text evidence="1 3">Belongs to the enoyl-CoA hydratase/isomerase family.</text>
</comment>
<comment type="caution">
    <text evidence="4">The sequence shown here is derived from an EMBL/GenBank/DDBJ whole genome shotgun (WGS) entry which is preliminary data.</text>
</comment>
<dbReference type="InterPro" id="IPR029045">
    <property type="entry name" value="ClpP/crotonase-like_dom_sf"/>
</dbReference>
<gene>
    <name evidence="4" type="primary">caiD_1</name>
    <name evidence="4" type="ORF">GCM10009104_16960</name>
</gene>
<proteinExistence type="inferred from homology"/>
<evidence type="ECO:0000256" key="1">
    <source>
        <dbReference type="ARBA" id="ARBA00005254"/>
    </source>
</evidence>
<evidence type="ECO:0000256" key="2">
    <source>
        <dbReference type="ARBA" id="ARBA00023239"/>
    </source>
</evidence>
<dbReference type="Pfam" id="PF00378">
    <property type="entry name" value="ECH_1"/>
    <property type="match status" value="1"/>
</dbReference>
<dbReference type="Gene3D" id="1.10.12.10">
    <property type="entry name" value="Lyase 2-enoyl-coa Hydratase, Chain A, domain 2"/>
    <property type="match status" value="1"/>
</dbReference>
<evidence type="ECO:0000256" key="3">
    <source>
        <dbReference type="RuleBase" id="RU003707"/>
    </source>
</evidence>
<keyword evidence="2" id="KW-0456">Lyase</keyword>
<keyword evidence="5" id="KW-1185">Reference proteome</keyword>
<evidence type="ECO:0000313" key="4">
    <source>
        <dbReference type="EMBL" id="GAA0690805.1"/>
    </source>
</evidence>
<dbReference type="InterPro" id="IPR001753">
    <property type="entry name" value="Enoyl-CoA_hydra/iso"/>
</dbReference>
<dbReference type="RefSeq" id="WP_343804869.1">
    <property type="nucleotide sequence ID" value="NZ_BAAAET010000002.1"/>
</dbReference>
<dbReference type="EMBL" id="BAAAET010000002">
    <property type="protein sequence ID" value="GAA0690805.1"/>
    <property type="molecule type" value="Genomic_DNA"/>
</dbReference>
<dbReference type="SUPFAM" id="SSF52096">
    <property type="entry name" value="ClpP/crotonase"/>
    <property type="match status" value="1"/>
</dbReference>
<evidence type="ECO:0000313" key="5">
    <source>
        <dbReference type="Proteomes" id="UP001499915"/>
    </source>
</evidence>
<dbReference type="CDD" id="cd06558">
    <property type="entry name" value="crotonase-like"/>
    <property type="match status" value="1"/>
</dbReference>
<dbReference type="InterPro" id="IPR014748">
    <property type="entry name" value="Enoyl-CoA_hydra_C"/>
</dbReference>
<sequence>MSGIKVSSHGQILEIVLDNPKANAIDSVISLELNQLFTEFNNDPRYRVAILTGAGDKYFCTGGDLKELDEKRGDICYGENGFAGLTHFPDLDKPVIAAVNGLCVGGGFELLLACDLVVSSKEAHYFLSETKIGNVPYLVSIQRILKRLPRNIAMEMLYTGRRMTADELAAFGLINSVVPKDELLEAAYRLAQEIVAAAPLSVSACKRASITVESMQCSQLLKLEDDSLFDFFNSVMVSSDAKEGAKAFVEKRDPVWGGK</sequence>
<dbReference type="Proteomes" id="UP001499915">
    <property type="component" value="Unassembled WGS sequence"/>
</dbReference>
<protein>
    <submittedName>
        <fullName evidence="4">Crotonobetainyl-CoA hydratase</fullName>
    </submittedName>
</protein>
<dbReference type="PANTHER" id="PTHR11941:SF54">
    <property type="entry name" value="ENOYL-COA HYDRATASE, MITOCHONDRIAL"/>
    <property type="match status" value="1"/>
</dbReference>
<name>A0ABP3TBD7_9GAMM</name>
<dbReference type="PROSITE" id="PS00166">
    <property type="entry name" value="ENOYL_COA_HYDRATASE"/>
    <property type="match status" value="1"/>
</dbReference>
<dbReference type="InterPro" id="IPR018376">
    <property type="entry name" value="Enoyl-CoA_hyd/isom_CS"/>
</dbReference>
<accession>A0ABP3TBD7</accession>
<dbReference type="PANTHER" id="PTHR11941">
    <property type="entry name" value="ENOYL-COA HYDRATASE-RELATED"/>
    <property type="match status" value="1"/>
</dbReference>
<dbReference type="Gene3D" id="3.90.226.10">
    <property type="entry name" value="2-enoyl-CoA Hydratase, Chain A, domain 1"/>
    <property type="match status" value="1"/>
</dbReference>